<proteinExistence type="predicted"/>
<name>A0A1C9WA35_9GAMM</name>
<dbReference type="KEGG" id="micc:AUP74_02556"/>
<sequence>MLCGVILHAFKPGADSRLPANTGTVGVHRPTVEFGHGLMKHRKADSEPSRSLPPRSPCSGSQSNFSLLLLVTLLLFAAASFPQVSSAEQAEPRVLEVFVRKGCPHCAAAKRYLPSFVRDRPDLRLVYRSLDTDPRAREDLARHSRRAGEWPPGVPTFVIEGRVLVGFVSPEVTGPRLAELVDGGGAGPPGKPEAPGLGELSVSSLGLPLFTLTLGLIDGFNPCAMWVLLFLLSLLVRLQDRRRMALIAGTFVLVSGAVYFAFMAAWLNLFLLVGFSSLVRWLLAVLALVIGILNVRDFLMPEAGPKGFTLAIPDSAKPGIFARLRGVLQANTLLSSLVGVAVLAVIVNFIELLCTAGLPAIYTSVLAQQQLSAPAYYGYLGLYILAYIADDALMVTIAVIALSSRKLSMGAGRWLKLVSGLTMVMLGIVMVFSPQWLI</sequence>
<feature type="transmembrane region" description="Helical" evidence="1">
    <location>
        <begin position="333"/>
        <end position="362"/>
    </location>
</feature>
<keyword evidence="1" id="KW-0472">Membrane</keyword>
<dbReference type="STRING" id="1769779.AUP74_02556"/>
<protein>
    <submittedName>
        <fullName evidence="3">Glutaredoxin</fullName>
    </submittedName>
</protein>
<evidence type="ECO:0000313" key="3">
    <source>
        <dbReference type="EMBL" id="AOS97953.1"/>
    </source>
</evidence>
<dbReference type="SUPFAM" id="SSF52833">
    <property type="entry name" value="Thioredoxin-like"/>
    <property type="match status" value="1"/>
</dbReference>
<feature type="transmembrane region" description="Helical" evidence="1">
    <location>
        <begin position="244"/>
        <end position="266"/>
    </location>
</feature>
<evidence type="ECO:0000259" key="2">
    <source>
        <dbReference type="Pfam" id="PF00462"/>
    </source>
</evidence>
<keyword evidence="1" id="KW-0812">Transmembrane</keyword>
<dbReference type="Proteomes" id="UP000095672">
    <property type="component" value="Chromosome"/>
</dbReference>
<feature type="transmembrane region" description="Helical" evidence="1">
    <location>
        <begin position="278"/>
        <end position="295"/>
    </location>
</feature>
<keyword evidence="4" id="KW-1185">Reference proteome</keyword>
<dbReference type="EMBL" id="CP014143">
    <property type="protein sequence ID" value="AOS97953.1"/>
    <property type="molecule type" value="Genomic_DNA"/>
</dbReference>
<dbReference type="Pfam" id="PF00462">
    <property type="entry name" value="Glutaredoxin"/>
    <property type="match status" value="1"/>
</dbReference>
<feature type="transmembrane region" description="Helical" evidence="1">
    <location>
        <begin position="382"/>
        <end position="402"/>
    </location>
</feature>
<gene>
    <name evidence="3" type="ORF">AUP74_02556</name>
</gene>
<dbReference type="PATRIC" id="fig|1769779.3.peg.2546"/>
<feature type="domain" description="Glutaredoxin" evidence="2">
    <location>
        <begin position="96"/>
        <end position="163"/>
    </location>
</feature>
<dbReference type="InterPro" id="IPR036249">
    <property type="entry name" value="Thioredoxin-like_sf"/>
</dbReference>
<keyword evidence="1" id="KW-1133">Transmembrane helix</keyword>
<feature type="transmembrane region" description="Helical" evidence="1">
    <location>
        <begin position="414"/>
        <end position="437"/>
    </location>
</feature>
<evidence type="ECO:0000256" key="1">
    <source>
        <dbReference type="SAM" id="Phobius"/>
    </source>
</evidence>
<reference evidence="4" key="1">
    <citation type="submission" date="2016-01" db="EMBL/GenBank/DDBJ databases">
        <title>Complete genome sequence of Microbulbifer sp. CCB-MM1, a halophile isolated from Matang Mangrove Forest, Perak.</title>
        <authorList>
            <person name="Moh T.H."/>
            <person name="Dinesh B."/>
            <person name="Lau N.-S."/>
            <person name="Go F."/>
            <person name="Alexander Chong S.-C."/>
        </authorList>
    </citation>
    <scope>NUCLEOTIDE SEQUENCE [LARGE SCALE GENOMIC DNA]</scope>
    <source>
        <strain evidence="4">CCB-MM1</strain>
    </source>
</reference>
<dbReference type="Gene3D" id="3.40.30.10">
    <property type="entry name" value="Glutaredoxin"/>
    <property type="match status" value="1"/>
</dbReference>
<feature type="transmembrane region" description="Helical" evidence="1">
    <location>
        <begin position="209"/>
        <end position="232"/>
    </location>
</feature>
<organism evidence="3 4">
    <name type="scientific">Microbulbifer aggregans</name>
    <dbReference type="NCBI Taxonomy" id="1769779"/>
    <lineage>
        <taxon>Bacteria</taxon>
        <taxon>Pseudomonadati</taxon>
        <taxon>Pseudomonadota</taxon>
        <taxon>Gammaproteobacteria</taxon>
        <taxon>Cellvibrionales</taxon>
        <taxon>Microbulbiferaceae</taxon>
        <taxon>Microbulbifer</taxon>
    </lineage>
</organism>
<dbReference type="InterPro" id="IPR002109">
    <property type="entry name" value="Glutaredoxin"/>
</dbReference>
<dbReference type="AlphaFoldDB" id="A0A1C9WA35"/>
<evidence type="ECO:0000313" key="4">
    <source>
        <dbReference type="Proteomes" id="UP000095672"/>
    </source>
</evidence>
<dbReference type="PROSITE" id="PS51354">
    <property type="entry name" value="GLUTAREDOXIN_2"/>
    <property type="match status" value="1"/>
</dbReference>
<accession>A0A1C9WA35</accession>